<dbReference type="Proteomes" id="UP000001296">
    <property type="component" value="Chromosome"/>
</dbReference>
<dbReference type="PaxDb" id="665571-STHERM_c00900"/>
<dbReference type="SUPFAM" id="SSF161098">
    <property type="entry name" value="MetI-like"/>
    <property type="match status" value="1"/>
</dbReference>
<reference key="1">
    <citation type="submission" date="2009-08" db="EMBL/GenBank/DDBJ databases">
        <title>The genome sequence of Spirochaeta thermophila DSM6192.</title>
        <authorList>
            <person name="Angelov A."/>
            <person name="Mientus M."/>
            <person name="Wittenberg S."/>
            <person name="Lehmann R."/>
            <person name="Liesegang H."/>
            <person name="Daniel R."/>
            <person name="Liebl W."/>
        </authorList>
    </citation>
    <scope>NUCLEOTIDE SEQUENCE</scope>
    <source>
        <strain>DSM 6192</strain>
    </source>
</reference>
<dbReference type="PANTHER" id="PTHR43744">
    <property type="entry name" value="ABC TRANSPORTER PERMEASE PROTEIN MG189-RELATED-RELATED"/>
    <property type="match status" value="1"/>
</dbReference>
<evidence type="ECO:0000259" key="8">
    <source>
        <dbReference type="PROSITE" id="PS50928"/>
    </source>
</evidence>
<dbReference type="HOGENOM" id="CLU_016047_1_1_12"/>
<feature type="transmembrane region" description="Helical" evidence="7">
    <location>
        <begin position="118"/>
        <end position="143"/>
    </location>
</feature>
<name>E0RU10_WINT6</name>
<keyword evidence="4 7" id="KW-0812">Transmembrane</keyword>
<dbReference type="GO" id="GO:0055085">
    <property type="term" value="P:transmembrane transport"/>
    <property type="evidence" value="ECO:0007669"/>
    <property type="project" value="InterPro"/>
</dbReference>
<feature type="transmembrane region" description="Helical" evidence="7">
    <location>
        <begin position="201"/>
        <end position="217"/>
    </location>
</feature>
<comment type="similarity">
    <text evidence="7">Belongs to the binding-protein-dependent transport system permease family.</text>
</comment>
<evidence type="ECO:0000256" key="6">
    <source>
        <dbReference type="ARBA" id="ARBA00023136"/>
    </source>
</evidence>
<dbReference type="RefSeq" id="WP_013312907.1">
    <property type="nucleotide sequence ID" value="NC_014484.1"/>
</dbReference>
<dbReference type="EMBL" id="CP001698">
    <property type="protein sequence ID" value="ADN01066.1"/>
    <property type="molecule type" value="Genomic_DNA"/>
</dbReference>
<dbReference type="GO" id="GO:0005886">
    <property type="term" value="C:plasma membrane"/>
    <property type="evidence" value="ECO:0007669"/>
    <property type="project" value="UniProtKB-SubCell"/>
</dbReference>
<accession>E0RU10</accession>
<evidence type="ECO:0000256" key="7">
    <source>
        <dbReference type="RuleBase" id="RU363032"/>
    </source>
</evidence>
<keyword evidence="5 7" id="KW-1133">Transmembrane helix</keyword>
<feature type="transmembrane region" description="Helical" evidence="7">
    <location>
        <begin position="85"/>
        <end position="106"/>
    </location>
</feature>
<dbReference type="CDD" id="cd06261">
    <property type="entry name" value="TM_PBP2"/>
    <property type="match status" value="1"/>
</dbReference>
<evidence type="ECO:0000313" key="9">
    <source>
        <dbReference type="EMBL" id="ADN01066.1"/>
    </source>
</evidence>
<keyword evidence="3" id="KW-1003">Cell membrane</keyword>
<dbReference type="AlphaFoldDB" id="E0RU10"/>
<dbReference type="KEGG" id="sta:STHERM_c00900"/>
<dbReference type="InterPro" id="IPR035906">
    <property type="entry name" value="MetI-like_sf"/>
</dbReference>
<protein>
    <submittedName>
        <fullName evidence="9">Transporter</fullName>
    </submittedName>
</protein>
<keyword evidence="6 7" id="KW-0472">Membrane</keyword>
<organism evidence="9 10">
    <name type="scientific">Winmispira thermophila (strain ATCC 49972 / DSM 6192 / RI 19.B1)</name>
    <name type="common">Spirochaeta thermophila</name>
    <dbReference type="NCBI Taxonomy" id="665571"/>
    <lineage>
        <taxon>Bacteria</taxon>
        <taxon>Pseudomonadati</taxon>
        <taxon>Spirochaetota</taxon>
        <taxon>Spirochaetia</taxon>
        <taxon>Winmispirales</taxon>
        <taxon>Winmispiraceae</taxon>
        <taxon>Winmispira</taxon>
    </lineage>
</organism>
<gene>
    <name evidence="9" type="ordered locus">STHERM_c00900</name>
</gene>
<feature type="domain" description="ABC transmembrane type-1" evidence="8">
    <location>
        <begin position="81"/>
        <end position="271"/>
    </location>
</feature>
<evidence type="ECO:0000313" key="10">
    <source>
        <dbReference type="Proteomes" id="UP000001296"/>
    </source>
</evidence>
<sequence length="285" mass="32862">MRVSSYGFLRNERILVRWGGFLFLAILAVLVLIPFAWLFASSLKDMGQYFSTDFRTIWFPSPLHWENYVKAFTYVPLLRYIFNSFWLGAVQTVLQVTSSAFVAYGFARFEFKLRGPLFIVLLSTMLLPTEVTMIPLFIFYRAIGWTNSYNPLIVPHLFGGAWSIFLIRQLMVGIPREMDEAAFIDGAGTFRIWRSIMLPQVKPALFVAGLYCFLWSWKDFLGPLIYLNKKELYTLPLGIMFFESPTEVQYTVQLAAVVIALIPTLLIFGVGQRYFERGINIGELK</sequence>
<dbReference type="Gene3D" id="1.10.3720.10">
    <property type="entry name" value="MetI-like"/>
    <property type="match status" value="1"/>
</dbReference>
<dbReference type="InterPro" id="IPR000515">
    <property type="entry name" value="MetI-like"/>
</dbReference>
<feature type="transmembrane region" description="Helical" evidence="7">
    <location>
        <begin position="149"/>
        <end position="167"/>
    </location>
</feature>
<dbReference type="Pfam" id="PF00528">
    <property type="entry name" value="BPD_transp_1"/>
    <property type="match status" value="1"/>
</dbReference>
<proteinExistence type="inferred from homology"/>
<dbReference type="PROSITE" id="PS50928">
    <property type="entry name" value="ABC_TM1"/>
    <property type="match status" value="1"/>
</dbReference>
<evidence type="ECO:0000256" key="4">
    <source>
        <dbReference type="ARBA" id="ARBA00022692"/>
    </source>
</evidence>
<feature type="transmembrane region" description="Helical" evidence="7">
    <location>
        <begin position="21"/>
        <end position="40"/>
    </location>
</feature>
<dbReference type="eggNOG" id="COG0395">
    <property type="taxonomic scope" value="Bacteria"/>
</dbReference>
<evidence type="ECO:0000256" key="3">
    <source>
        <dbReference type="ARBA" id="ARBA00022475"/>
    </source>
</evidence>
<feature type="transmembrane region" description="Helical" evidence="7">
    <location>
        <begin position="250"/>
        <end position="270"/>
    </location>
</feature>
<dbReference type="PANTHER" id="PTHR43744:SF6">
    <property type="entry name" value="ABC TRANSPORTER PERMEASE PROTEIN YESQ-RELATED"/>
    <property type="match status" value="1"/>
</dbReference>
<comment type="subcellular location">
    <subcellularLocation>
        <location evidence="1 7">Cell membrane</location>
        <topology evidence="1 7">Multi-pass membrane protein</topology>
    </subcellularLocation>
</comment>
<evidence type="ECO:0000256" key="1">
    <source>
        <dbReference type="ARBA" id="ARBA00004651"/>
    </source>
</evidence>
<keyword evidence="2 7" id="KW-0813">Transport</keyword>
<evidence type="ECO:0000256" key="2">
    <source>
        <dbReference type="ARBA" id="ARBA00022448"/>
    </source>
</evidence>
<evidence type="ECO:0000256" key="5">
    <source>
        <dbReference type="ARBA" id="ARBA00022989"/>
    </source>
</evidence>
<reference evidence="9 10" key="2">
    <citation type="journal article" date="2010" name="J. Bacteriol.">
        <title>Genome sequence of the polysaccharide-degrading, thermophilic anaerobe Spirochaeta thermophila DSM 6192.</title>
        <authorList>
            <person name="Angelov A."/>
            <person name="Liebl S."/>
            <person name="Ballschmiter M."/>
            <person name="Bomeke M."/>
            <person name="Lehmann R."/>
            <person name="Liesegang H."/>
            <person name="Daniel R."/>
            <person name="Liebl W."/>
        </authorList>
    </citation>
    <scope>NUCLEOTIDE SEQUENCE [LARGE SCALE GENOMIC DNA]</scope>
    <source>
        <strain evidence="10">ATCC 49972 / DSM 6192 / RI 19.B1</strain>
    </source>
</reference>